<dbReference type="PANTHER" id="PTHR43776:SF7">
    <property type="entry name" value="D,D-DIPEPTIDE TRANSPORT ATP-BINDING PROTEIN DDPF-RELATED"/>
    <property type="match status" value="1"/>
</dbReference>
<evidence type="ECO:0000256" key="3">
    <source>
        <dbReference type="ARBA" id="ARBA00022741"/>
    </source>
</evidence>
<evidence type="ECO:0000256" key="2">
    <source>
        <dbReference type="ARBA" id="ARBA00022448"/>
    </source>
</evidence>
<dbReference type="KEGG" id="bcho:BcFMB_05185"/>
<dbReference type="InterPro" id="IPR017871">
    <property type="entry name" value="ABC_transporter-like_CS"/>
</dbReference>
<dbReference type="GO" id="GO:0016887">
    <property type="term" value="F:ATP hydrolysis activity"/>
    <property type="evidence" value="ECO:0007669"/>
    <property type="project" value="InterPro"/>
</dbReference>
<evidence type="ECO:0000313" key="7">
    <source>
        <dbReference type="Proteomes" id="UP000229907"/>
    </source>
</evidence>
<reference evidence="6 7" key="1">
    <citation type="submission" date="2016-11" db="EMBL/GenBank/DDBJ databases">
        <title>complete genome sequence of Bifidobacterium choerinum strain FMB-1.</title>
        <authorList>
            <person name="Park C.-S."/>
            <person name="Jung D.-H."/>
            <person name="Choi D.-S."/>
        </authorList>
    </citation>
    <scope>NUCLEOTIDE SEQUENCE [LARGE SCALE GENOMIC DNA]</scope>
    <source>
        <strain evidence="6 7">FMB-1</strain>
    </source>
</reference>
<evidence type="ECO:0000256" key="4">
    <source>
        <dbReference type="ARBA" id="ARBA00022840"/>
    </source>
</evidence>
<dbReference type="PROSITE" id="PS50893">
    <property type="entry name" value="ABC_TRANSPORTER_2"/>
    <property type="match status" value="1"/>
</dbReference>
<dbReference type="PROSITE" id="PS00211">
    <property type="entry name" value="ABC_TRANSPORTER_1"/>
    <property type="match status" value="1"/>
</dbReference>
<evidence type="ECO:0000256" key="1">
    <source>
        <dbReference type="ARBA" id="ARBA00005417"/>
    </source>
</evidence>
<dbReference type="InterPro" id="IPR003593">
    <property type="entry name" value="AAA+_ATPase"/>
</dbReference>
<keyword evidence="4 6" id="KW-0067">ATP-binding</keyword>
<proteinExistence type="inferred from homology"/>
<dbReference type="Proteomes" id="UP000229907">
    <property type="component" value="Chromosome"/>
</dbReference>
<dbReference type="InterPro" id="IPR003439">
    <property type="entry name" value="ABC_transporter-like_ATP-bd"/>
</dbReference>
<evidence type="ECO:0000313" key="6">
    <source>
        <dbReference type="EMBL" id="ATU21216.1"/>
    </source>
</evidence>
<name>A0A2D3D8M1_9BIFI</name>
<dbReference type="AlphaFoldDB" id="A0A2D3D8M1"/>
<dbReference type="Gene3D" id="3.40.50.300">
    <property type="entry name" value="P-loop containing nucleotide triphosphate hydrolases"/>
    <property type="match status" value="1"/>
</dbReference>
<dbReference type="CDD" id="cd03257">
    <property type="entry name" value="ABC_NikE_OppD_transporters"/>
    <property type="match status" value="1"/>
</dbReference>
<dbReference type="GO" id="GO:0005524">
    <property type="term" value="F:ATP binding"/>
    <property type="evidence" value="ECO:0007669"/>
    <property type="project" value="UniProtKB-KW"/>
</dbReference>
<dbReference type="GO" id="GO:0055085">
    <property type="term" value="P:transmembrane transport"/>
    <property type="evidence" value="ECO:0007669"/>
    <property type="project" value="UniProtKB-ARBA"/>
</dbReference>
<organism evidence="6 7">
    <name type="scientific">Bifidobacterium choerinum</name>
    <dbReference type="NCBI Taxonomy" id="35760"/>
    <lineage>
        <taxon>Bacteria</taxon>
        <taxon>Bacillati</taxon>
        <taxon>Actinomycetota</taxon>
        <taxon>Actinomycetes</taxon>
        <taxon>Bifidobacteriales</taxon>
        <taxon>Bifidobacteriaceae</taxon>
        <taxon>Bifidobacterium</taxon>
    </lineage>
</organism>
<evidence type="ECO:0000259" key="5">
    <source>
        <dbReference type="PROSITE" id="PS50893"/>
    </source>
</evidence>
<protein>
    <submittedName>
        <fullName evidence="6">Dipeptide/oligopeptide/nickel ABC transporter ATP-binding protein</fullName>
    </submittedName>
</protein>
<dbReference type="InterPro" id="IPR027417">
    <property type="entry name" value="P-loop_NTPase"/>
</dbReference>
<comment type="similarity">
    <text evidence="1">Belongs to the ABC transporter superfamily.</text>
</comment>
<dbReference type="InterPro" id="IPR050319">
    <property type="entry name" value="ABC_transp_ATP-bind"/>
</dbReference>
<dbReference type="Pfam" id="PF00005">
    <property type="entry name" value="ABC_tran"/>
    <property type="match status" value="1"/>
</dbReference>
<dbReference type="PANTHER" id="PTHR43776">
    <property type="entry name" value="TRANSPORT ATP-BINDING PROTEIN"/>
    <property type="match status" value="1"/>
</dbReference>
<accession>A0A2D3D8M1</accession>
<sequence length="261" mass="28051">MLEGIGIHKSFGKGRRRHEVLHGCSIRVHEGECVAVIGGSGSGKSTLTRILLGLEAPDVGDVRFDGEPIASADGRHRLRRASGIVYQDPFSSLDPRWTAFQSVSEPLRLRAHDRGDGGKHDVKHSDDGFVARVCEALRLVALDPQEFLDRYPIDMSGGQAQRVAIARAIVTGPRLLLADEAMSAIDVAARLQILDAFAAVRARDPRMGMLLVSHDLGVVQSIADTIVVLHDGVVVEQGCVAAVFGDPQVPYTRELVAAATL</sequence>
<gene>
    <name evidence="6" type="ORF">BcFMB_05185</name>
</gene>
<feature type="domain" description="ABC transporter" evidence="5">
    <location>
        <begin position="2"/>
        <end position="256"/>
    </location>
</feature>
<keyword evidence="2" id="KW-0813">Transport</keyword>
<dbReference type="EMBL" id="CP018044">
    <property type="protein sequence ID" value="ATU21216.1"/>
    <property type="molecule type" value="Genomic_DNA"/>
</dbReference>
<dbReference type="SMART" id="SM00382">
    <property type="entry name" value="AAA"/>
    <property type="match status" value="1"/>
</dbReference>
<keyword evidence="3" id="KW-0547">Nucleotide-binding</keyword>
<dbReference type="SUPFAM" id="SSF52540">
    <property type="entry name" value="P-loop containing nucleoside triphosphate hydrolases"/>
    <property type="match status" value="1"/>
</dbReference>